<evidence type="ECO:0000256" key="1">
    <source>
        <dbReference type="SAM" id="Phobius"/>
    </source>
</evidence>
<proteinExistence type="predicted"/>
<feature type="transmembrane region" description="Helical" evidence="1">
    <location>
        <begin position="6"/>
        <end position="25"/>
    </location>
</feature>
<keyword evidence="1" id="KW-0812">Transmembrane</keyword>
<keyword evidence="1" id="KW-0472">Membrane</keyword>
<dbReference type="EMBL" id="JBHUHZ010000003">
    <property type="protein sequence ID" value="MFD2164236.1"/>
    <property type="molecule type" value="Genomic_DNA"/>
</dbReference>
<evidence type="ECO:0000313" key="2">
    <source>
        <dbReference type="EMBL" id="MFD2164236.1"/>
    </source>
</evidence>
<keyword evidence="1" id="KW-1133">Transmembrane helix</keyword>
<dbReference type="InterPro" id="IPR004316">
    <property type="entry name" value="SWEET_rpt"/>
</dbReference>
<dbReference type="Pfam" id="PF03083">
    <property type="entry name" value="MtN3_slv"/>
    <property type="match status" value="1"/>
</dbReference>
<keyword evidence="3" id="KW-1185">Reference proteome</keyword>
<gene>
    <name evidence="2" type="ORF">ACFSJU_17635</name>
</gene>
<dbReference type="NCBIfam" id="NF037968">
    <property type="entry name" value="SemiSWEET_2"/>
    <property type="match status" value="1"/>
</dbReference>
<reference evidence="3" key="1">
    <citation type="journal article" date="2019" name="Int. J. Syst. Evol. Microbiol.">
        <title>The Global Catalogue of Microorganisms (GCM) 10K type strain sequencing project: providing services to taxonomists for standard genome sequencing and annotation.</title>
        <authorList>
            <consortium name="The Broad Institute Genomics Platform"/>
            <consortium name="The Broad Institute Genome Sequencing Center for Infectious Disease"/>
            <person name="Wu L."/>
            <person name="Ma J."/>
        </authorList>
    </citation>
    <scope>NUCLEOTIDE SEQUENCE [LARGE SCALE GENOMIC DNA]</scope>
    <source>
        <strain evidence="3">KCTC 42217</strain>
    </source>
</reference>
<accession>A0ABW4ZRG8</accession>
<evidence type="ECO:0000313" key="3">
    <source>
        <dbReference type="Proteomes" id="UP001597387"/>
    </source>
</evidence>
<protein>
    <submittedName>
        <fullName evidence="2">SemiSWEET transporter</fullName>
    </submittedName>
</protein>
<name>A0ABW4ZRG8_9SPHI</name>
<dbReference type="RefSeq" id="WP_255904299.1">
    <property type="nucleotide sequence ID" value="NZ_JAFMZO010000004.1"/>
</dbReference>
<dbReference type="Gene3D" id="1.20.1280.290">
    <property type="match status" value="1"/>
</dbReference>
<dbReference type="InterPro" id="IPR047662">
    <property type="entry name" value="SemiSWEET"/>
</dbReference>
<dbReference type="Proteomes" id="UP001597387">
    <property type="component" value="Unassembled WGS sequence"/>
</dbReference>
<feature type="transmembrane region" description="Helical" evidence="1">
    <location>
        <begin position="37"/>
        <end position="55"/>
    </location>
</feature>
<sequence length="87" mass="9602">MKISNEIIGLAAGILTATAMIPQVVKTIKEKNAENISPFMVIILIIGTATWTYYGTLKDDMPIIVTNAFSCLVNCLMLFCKLRFSKT</sequence>
<comment type="caution">
    <text evidence="2">The sequence shown here is derived from an EMBL/GenBank/DDBJ whole genome shotgun (WGS) entry which is preliminary data.</text>
</comment>
<organism evidence="2 3">
    <name type="scientific">Paradesertivirga mongoliensis</name>
    <dbReference type="NCBI Taxonomy" id="2100740"/>
    <lineage>
        <taxon>Bacteria</taxon>
        <taxon>Pseudomonadati</taxon>
        <taxon>Bacteroidota</taxon>
        <taxon>Sphingobacteriia</taxon>
        <taxon>Sphingobacteriales</taxon>
        <taxon>Sphingobacteriaceae</taxon>
        <taxon>Paradesertivirga</taxon>
    </lineage>
</organism>